<reference evidence="3" key="1">
    <citation type="submission" date="2018-08" db="EMBL/GenBank/DDBJ databases">
        <authorList>
            <person name="Zhang J."/>
            <person name="Du Z.-J."/>
        </authorList>
    </citation>
    <scope>NUCLEOTIDE SEQUENCE [LARGE SCALE GENOMIC DNA]</scope>
    <source>
        <strain evidence="3">KCTC 52655</strain>
    </source>
</reference>
<dbReference type="AlphaFoldDB" id="A0A3D8M4M3"/>
<dbReference type="Proteomes" id="UP000256561">
    <property type="component" value="Unassembled WGS sequence"/>
</dbReference>
<organism evidence="2 3">
    <name type="scientific">Alteromonas aestuariivivens</name>
    <dbReference type="NCBI Taxonomy" id="1938339"/>
    <lineage>
        <taxon>Bacteria</taxon>
        <taxon>Pseudomonadati</taxon>
        <taxon>Pseudomonadota</taxon>
        <taxon>Gammaproteobacteria</taxon>
        <taxon>Alteromonadales</taxon>
        <taxon>Alteromonadaceae</taxon>
        <taxon>Alteromonas/Salinimonas group</taxon>
        <taxon>Alteromonas</taxon>
    </lineage>
</organism>
<dbReference type="InterPro" id="IPR036388">
    <property type="entry name" value="WH-like_DNA-bd_sf"/>
</dbReference>
<gene>
    <name evidence="2" type="ORF">DXV75_13820</name>
</gene>
<dbReference type="OrthoDB" id="46768at2"/>
<protein>
    <submittedName>
        <fullName evidence="2">ArsR family transcriptional regulator</fullName>
    </submittedName>
</protein>
<dbReference type="Pfam" id="PF12840">
    <property type="entry name" value="HTH_20"/>
    <property type="match status" value="1"/>
</dbReference>
<name>A0A3D8M4M3_9ALTE</name>
<proteinExistence type="predicted"/>
<dbReference type="CDD" id="cd00090">
    <property type="entry name" value="HTH_ARSR"/>
    <property type="match status" value="1"/>
</dbReference>
<comment type="caution">
    <text evidence="2">The sequence shown here is derived from an EMBL/GenBank/DDBJ whole genome shotgun (WGS) entry which is preliminary data.</text>
</comment>
<dbReference type="EMBL" id="QRHA01000010">
    <property type="protein sequence ID" value="RDV24495.1"/>
    <property type="molecule type" value="Genomic_DNA"/>
</dbReference>
<evidence type="ECO:0000313" key="3">
    <source>
        <dbReference type="Proteomes" id="UP000256561"/>
    </source>
</evidence>
<dbReference type="PANTHER" id="PTHR38600">
    <property type="entry name" value="TRANSCRIPTIONAL REGULATORY PROTEIN"/>
    <property type="match status" value="1"/>
</dbReference>
<evidence type="ECO:0000313" key="2">
    <source>
        <dbReference type="EMBL" id="RDV24495.1"/>
    </source>
</evidence>
<dbReference type="InterPro" id="IPR011991">
    <property type="entry name" value="ArsR-like_HTH"/>
</dbReference>
<dbReference type="PANTHER" id="PTHR38600:SF1">
    <property type="entry name" value="TRANSCRIPTIONAL REGULATORY PROTEIN"/>
    <property type="match status" value="1"/>
</dbReference>
<dbReference type="SUPFAM" id="SSF46785">
    <property type="entry name" value="Winged helix' DNA-binding domain"/>
    <property type="match status" value="1"/>
</dbReference>
<dbReference type="Gene3D" id="1.10.10.10">
    <property type="entry name" value="Winged helix-like DNA-binding domain superfamily/Winged helix DNA-binding domain"/>
    <property type="match status" value="1"/>
</dbReference>
<keyword evidence="3" id="KW-1185">Reference proteome</keyword>
<dbReference type="InterPro" id="IPR001845">
    <property type="entry name" value="HTH_ArsR_DNA-bd_dom"/>
</dbReference>
<evidence type="ECO:0000259" key="1">
    <source>
        <dbReference type="PROSITE" id="PS50987"/>
    </source>
</evidence>
<dbReference type="PROSITE" id="PS50987">
    <property type="entry name" value="HTH_ARSR_2"/>
    <property type="match status" value="1"/>
</dbReference>
<dbReference type="NCBIfam" id="NF033788">
    <property type="entry name" value="HTH_metalloreg"/>
    <property type="match status" value="1"/>
</dbReference>
<dbReference type="SMART" id="SM00418">
    <property type="entry name" value="HTH_ARSR"/>
    <property type="match status" value="1"/>
</dbReference>
<accession>A0A3D8M4M3</accession>
<dbReference type="GO" id="GO:0003700">
    <property type="term" value="F:DNA-binding transcription factor activity"/>
    <property type="evidence" value="ECO:0007669"/>
    <property type="project" value="InterPro"/>
</dbReference>
<sequence>MYLMAVNSPMDIFQVLSDPHRRRLISLLKQDGSMSLKALSEGTDISRQAVTKHLNKLIQVKLVYAEFQGRVKVHTLNDQALLPVYQWLSPFARQWQHRLDNLDEFLNQENPNE</sequence>
<feature type="domain" description="HTH arsR-type" evidence="1">
    <location>
        <begin position="1"/>
        <end position="96"/>
    </location>
</feature>
<dbReference type="InterPro" id="IPR036390">
    <property type="entry name" value="WH_DNA-bd_sf"/>
</dbReference>